<comment type="caution">
    <text evidence="2">The sequence shown here is derived from an EMBL/GenBank/DDBJ whole genome shotgun (WGS) entry which is preliminary data.</text>
</comment>
<feature type="region of interest" description="Disordered" evidence="1">
    <location>
        <begin position="1"/>
        <end position="25"/>
    </location>
</feature>
<evidence type="ECO:0000313" key="2">
    <source>
        <dbReference type="EMBL" id="KAH9328134.1"/>
    </source>
</evidence>
<feature type="compositionally biased region" description="Low complexity" evidence="1">
    <location>
        <begin position="48"/>
        <end position="58"/>
    </location>
</feature>
<dbReference type="Proteomes" id="UP000824469">
    <property type="component" value="Unassembled WGS sequence"/>
</dbReference>
<sequence>EEVKLEQDGLQIAKEGEATPNPKGEEYIPAMEEKNVVPEASNPKQAIEEPSILPSTSSLSSFSVEKEFYLSNFMLEDERNHVEQVANKEDTMEGVDYL</sequence>
<gene>
    <name evidence="2" type="ORF">KI387_000242</name>
</gene>
<accession>A0AA38GRJ7</accession>
<protein>
    <submittedName>
        <fullName evidence="2">Uncharacterized protein</fullName>
    </submittedName>
</protein>
<evidence type="ECO:0000313" key="3">
    <source>
        <dbReference type="Proteomes" id="UP000824469"/>
    </source>
</evidence>
<name>A0AA38GRJ7_TAXCH</name>
<reference evidence="2 3" key="1">
    <citation type="journal article" date="2021" name="Nat. Plants">
        <title>The Taxus genome provides insights into paclitaxel biosynthesis.</title>
        <authorList>
            <person name="Xiong X."/>
            <person name="Gou J."/>
            <person name="Liao Q."/>
            <person name="Li Y."/>
            <person name="Zhou Q."/>
            <person name="Bi G."/>
            <person name="Li C."/>
            <person name="Du R."/>
            <person name="Wang X."/>
            <person name="Sun T."/>
            <person name="Guo L."/>
            <person name="Liang H."/>
            <person name="Lu P."/>
            <person name="Wu Y."/>
            <person name="Zhang Z."/>
            <person name="Ro D.K."/>
            <person name="Shang Y."/>
            <person name="Huang S."/>
            <person name="Yan J."/>
        </authorList>
    </citation>
    <scope>NUCLEOTIDE SEQUENCE [LARGE SCALE GENOMIC DNA]</scope>
    <source>
        <strain evidence="2">Ta-2019</strain>
    </source>
</reference>
<feature type="non-terminal residue" evidence="2">
    <location>
        <position position="1"/>
    </location>
</feature>
<keyword evidence="3" id="KW-1185">Reference proteome</keyword>
<feature type="region of interest" description="Disordered" evidence="1">
    <location>
        <begin position="38"/>
        <end position="58"/>
    </location>
</feature>
<proteinExistence type="predicted"/>
<dbReference type="EMBL" id="JAHRHJ020000001">
    <property type="protein sequence ID" value="KAH9328134.1"/>
    <property type="molecule type" value="Genomic_DNA"/>
</dbReference>
<dbReference type="AlphaFoldDB" id="A0AA38GRJ7"/>
<organism evidence="2 3">
    <name type="scientific">Taxus chinensis</name>
    <name type="common">Chinese yew</name>
    <name type="synonym">Taxus wallichiana var. chinensis</name>
    <dbReference type="NCBI Taxonomy" id="29808"/>
    <lineage>
        <taxon>Eukaryota</taxon>
        <taxon>Viridiplantae</taxon>
        <taxon>Streptophyta</taxon>
        <taxon>Embryophyta</taxon>
        <taxon>Tracheophyta</taxon>
        <taxon>Spermatophyta</taxon>
        <taxon>Pinopsida</taxon>
        <taxon>Pinidae</taxon>
        <taxon>Conifers II</taxon>
        <taxon>Cupressales</taxon>
        <taxon>Taxaceae</taxon>
        <taxon>Taxus</taxon>
    </lineage>
</organism>
<evidence type="ECO:0000256" key="1">
    <source>
        <dbReference type="SAM" id="MobiDB-lite"/>
    </source>
</evidence>